<dbReference type="Proteomes" id="UP001345963">
    <property type="component" value="Unassembled WGS sequence"/>
</dbReference>
<comment type="caution">
    <text evidence="1">The sequence shown here is derived from an EMBL/GenBank/DDBJ whole genome shotgun (WGS) entry which is preliminary data.</text>
</comment>
<accession>A0ABU7B4X8</accession>
<name>A0ABU7B4X8_9TELE</name>
<gene>
    <name evidence="1" type="ORF">ATANTOWER_005816</name>
</gene>
<organism evidence="1 2">
    <name type="scientific">Ataeniobius toweri</name>
    <dbReference type="NCBI Taxonomy" id="208326"/>
    <lineage>
        <taxon>Eukaryota</taxon>
        <taxon>Metazoa</taxon>
        <taxon>Chordata</taxon>
        <taxon>Craniata</taxon>
        <taxon>Vertebrata</taxon>
        <taxon>Euteleostomi</taxon>
        <taxon>Actinopterygii</taxon>
        <taxon>Neopterygii</taxon>
        <taxon>Teleostei</taxon>
        <taxon>Neoteleostei</taxon>
        <taxon>Acanthomorphata</taxon>
        <taxon>Ovalentaria</taxon>
        <taxon>Atherinomorphae</taxon>
        <taxon>Cyprinodontiformes</taxon>
        <taxon>Goodeidae</taxon>
        <taxon>Ataeniobius</taxon>
    </lineage>
</organism>
<feature type="non-terminal residue" evidence="1">
    <location>
        <position position="1"/>
    </location>
</feature>
<keyword evidence="2" id="KW-1185">Reference proteome</keyword>
<evidence type="ECO:0000313" key="1">
    <source>
        <dbReference type="EMBL" id="MED6245631.1"/>
    </source>
</evidence>
<feature type="non-terminal residue" evidence="1">
    <location>
        <position position="102"/>
    </location>
</feature>
<proteinExistence type="predicted"/>
<reference evidence="1 2" key="1">
    <citation type="submission" date="2021-07" db="EMBL/GenBank/DDBJ databases">
        <authorList>
            <person name="Palmer J.M."/>
        </authorList>
    </citation>
    <scope>NUCLEOTIDE SEQUENCE [LARGE SCALE GENOMIC DNA]</scope>
    <source>
        <strain evidence="1 2">AT_MEX2019</strain>
        <tissue evidence="1">Muscle</tissue>
    </source>
</reference>
<protein>
    <submittedName>
        <fullName evidence="1">Uncharacterized protein</fullName>
    </submittedName>
</protein>
<evidence type="ECO:0000313" key="2">
    <source>
        <dbReference type="Proteomes" id="UP001345963"/>
    </source>
</evidence>
<dbReference type="EMBL" id="JAHUTI010040989">
    <property type="protein sequence ID" value="MED6245631.1"/>
    <property type="molecule type" value="Genomic_DNA"/>
</dbReference>
<sequence>DRSFPGISIQSAYAENPDPLFSRRLHGLRFQLATFWFQGSSDLPANKPSSPSTMLILHKNPPGAIIISKQVRQDYLDGFTYLTHYWSFHPSFPALADHHVST</sequence>